<evidence type="ECO:0000313" key="1">
    <source>
        <dbReference type="EMBL" id="AWB28448.1"/>
    </source>
</evidence>
<dbReference type="Proteomes" id="UP000244727">
    <property type="component" value="Chromosome"/>
</dbReference>
<dbReference type="SUPFAM" id="SSF52540">
    <property type="entry name" value="P-loop containing nucleoside triphosphate hydrolases"/>
    <property type="match status" value="1"/>
</dbReference>
<dbReference type="EMBL" id="CP028858">
    <property type="protein sequence ID" value="AWB28448.1"/>
    <property type="molecule type" value="Genomic_DNA"/>
</dbReference>
<keyword evidence="2" id="KW-1185">Reference proteome</keyword>
<sequence>MTDESWFATDVGSDFEESVRIDREDDGRDHRLQSIDTYHVTAESEEFMSDFFSRLLGRSEDMRSGANYWLYGYYGSGKSHLLSVLRGLLDSEWLREREDVWEQLTDGRELDTLKSIWSSIHEEYEIIPISVNLLKHQGQKKLSFSEIVLRSAHTSERLTGVDGGLSSQLDVAFFEDWYRTTDAWDDRTINTQTALRSTVDSPEKYGWEDVQQYNALADAVLPTLFEQETGTGDGLEDLVPSDLDPQAMVERLEQLRSDRAEELGHPVKLVLLLDEVSLFIGTDFDRLTELQTLAESVDEIGDGDIQLVATAQAKIEDVQPQFAARGADFSIVKDRFPHRFGLPSRHVGEISTQRLLKKTGDGRRATESVLERTSNEPETLLVYSGIEQNTEPPLDDIDRERLVEFYPFLPYQPPLFLDILSNLRREARDPAKSIFSGTARAILALVHGLLQEWIEVGEEAHLVSLVDFYDLIEPELEDITPQDVAVIEEIEGQQEQGELEDLDVDVAKAVLLLQHVPETIPMSERNLAVAILSDLDGPTQFQMENRVEDSLQRLRKFIRPTHDETGPKYAFTHPEEREIIETAEQNLDDPDWEAIIESVDNYLWDDVVRDLSLPTSVEYANTGEQYPVRYDFSVDGIAFDTTAEADDALDVEVAIEGLSPEVSEVDYDSNPLEWRISRDGLEDLRDNLIEWWSLRAAVGDHTLPQSVERDLSDRATRVRSKLVETLKSGSFAVKDRTDLRGLASAVEEFVDVRYPDDFHPVMLQISDEHLQELRGLSAQDPLPAWARQIEVATEDPETHGGSIQNNVRAFTGQQLKQSHGSLAMTTIIDGIVEKENQQRQKTSELAVYGNTRPALCAIIWGLCRKGDFLPVDETGDSLELDSVIDLNELMTTRLKIAGGSGVREVLEAGGFIDSTETIPDGMVRLQSANDTLASRLGSLIEDVKLVAESDVQTQHIQNLLDSFVDALEDKQQDAYDRHEAVKSRDTDWKRVVEATNAAQEWYDDAKEVWNLRLPALVQLDAQLTLARQSFDWLTDECETASRTLRDTIAEYDDEWWTHDGWDRFNDARTVSPSLDDAIEHAWQAFRDSTDVDALVSELDDHPWIRPPSEFGSNVRPAFGNEYITPLRRAVSWYEDISGAIDTVTGGTTGTEADALIRATDTVVDTEPLRVVTSSGVSELRATFEQLQTVVGDQLPSNVIAIGVLPSDRGSLDAELERLAERRDLSIERTETGVIVR</sequence>
<name>A0A2R4X3T0_9EURY</name>
<evidence type="ECO:0000313" key="2">
    <source>
        <dbReference type="Proteomes" id="UP000244727"/>
    </source>
</evidence>
<gene>
    <name evidence="1" type="ORF">HARCEL1_12430</name>
</gene>
<reference evidence="1 2" key="1">
    <citation type="submission" date="2018-04" db="EMBL/GenBank/DDBJ databases">
        <title>Halococcoides cellulosivorans gen. nov., sp. nov., an extremely halophilic cellulose-utilizing haloarchaeon from hypersaline lakes.</title>
        <authorList>
            <person name="Sorokin D.Y."/>
            <person name="Toshchakov S.V."/>
            <person name="Samarov N.I."/>
            <person name="Korzhenkov A."/>
            <person name="Kublanov I.V."/>
        </authorList>
    </citation>
    <scope>NUCLEOTIDE SEQUENCE [LARGE SCALE GENOMIC DNA]</scope>
    <source>
        <strain evidence="1 2">HArcel1</strain>
    </source>
</reference>
<organism evidence="1 2">
    <name type="scientific">Halococcoides cellulosivorans</name>
    <dbReference type="NCBI Taxonomy" id="1679096"/>
    <lineage>
        <taxon>Archaea</taxon>
        <taxon>Methanobacteriati</taxon>
        <taxon>Methanobacteriota</taxon>
        <taxon>Stenosarchaea group</taxon>
        <taxon>Halobacteria</taxon>
        <taxon>Halobacteriales</taxon>
        <taxon>Haloarculaceae</taxon>
        <taxon>Halococcoides</taxon>
    </lineage>
</organism>
<proteinExistence type="predicted"/>
<evidence type="ECO:0008006" key="3">
    <source>
        <dbReference type="Google" id="ProtNLM"/>
    </source>
</evidence>
<dbReference type="KEGG" id="harc:HARCEL1_12430"/>
<protein>
    <recommendedName>
        <fullName evidence="3">BREX system P-loop protein BrxC</fullName>
    </recommendedName>
</protein>
<accession>A0A2R4X3T0</accession>
<dbReference type="AlphaFoldDB" id="A0A2R4X3T0"/>
<dbReference type="RefSeq" id="WP_108383896.1">
    <property type="nucleotide sequence ID" value="NZ_CP028858.1"/>
</dbReference>
<dbReference type="GeneID" id="36513327"/>
<dbReference type="InterPro" id="IPR027417">
    <property type="entry name" value="P-loop_NTPase"/>
</dbReference>